<evidence type="ECO:0000256" key="4">
    <source>
        <dbReference type="ARBA" id="ARBA00022692"/>
    </source>
</evidence>
<name>A0ABW2C5X4_9PSEU</name>
<evidence type="ECO:0000256" key="5">
    <source>
        <dbReference type="ARBA" id="ARBA00022989"/>
    </source>
</evidence>
<evidence type="ECO:0000313" key="11">
    <source>
        <dbReference type="Proteomes" id="UP001596337"/>
    </source>
</evidence>
<comment type="caution">
    <text evidence="10">The sequence shown here is derived from an EMBL/GenBank/DDBJ whole genome shotgun (WGS) entry which is preliminary data.</text>
</comment>
<comment type="similarity">
    <text evidence="2 7">Belongs to the DedA family.</text>
</comment>
<evidence type="ECO:0000256" key="8">
    <source>
        <dbReference type="SAM" id="MobiDB-lite"/>
    </source>
</evidence>
<dbReference type="PANTHER" id="PTHR30353:SF0">
    <property type="entry name" value="TRANSMEMBRANE PROTEIN"/>
    <property type="match status" value="1"/>
</dbReference>
<dbReference type="InterPro" id="IPR032818">
    <property type="entry name" value="DedA-like"/>
</dbReference>
<feature type="transmembrane region" description="Helical" evidence="7">
    <location>
        <begin position="111"/>
        <end position="134"/>
    </location>
</feature>
<evidence type="ECO:0000256" key="1">
    <source>
        <dbReference type="ARBA" id="ARBA00004651"/>
    </source>
</evidence>
<comment type="subcellular location">
    <subcellularLocation>
        <location evidence="1 7">Cell membrane</location>
        <topology evidence="1 7">Multi-pass membrane protein</topology>
    </subcellularLocation>
</comment>
<evidence type="ECO:0000256" key="2">
    <source>
        <dbReference type="ARBA" id="ARBA00010792"/>
    </source>
</evidence>
<dbReference type="PANTHER" id="PTHR30353">
    <property type="entry name" value="INNER MEMBRANE PROTEIN DEDA-RELATED"/>
    <property type="match status" value="1"/>
</dbReference>
<dbReference type="InterPro" id="IPR032816">
    <property type="entry name" value="VTT_dom"/>
</dbReference>
<proteinExistence type="inferred from homology"/>
<feature type="transmembrane region" description="Helical" evidence="7">
    <location>
        <begin position="141"/>
        <end position="164"/>
    </location>
</feature>
<evidence type="ECO:0000256" key="6">
    <source>
        <dbReference type="ARBA" id="ARBA00023136"/>
    </source>
</evidence>
<evidence type="ECO:0000259" key="9">
    <source>
        <dbReference type="Pfam" id="PF09335"/>
    </source>
</evidence>
<evidence type="ECO:0000256" key="3">
    <source>
        <dbReference type="ARBA" id="ARBA00022475"/>
    </source>
</evidence>
<accession>A0ABW2C5X4</accession>
<gene>
    <name evidence="10" type="ORF">ACFQGD_21470</name>
</gene>
<reference evidence="11" key="1">
    <citation type="journal article" date="2019" name="Int. J. Syst. Evol. Microbiol.">
        <title>The Global Catalogue of Microorganisms (GCM) 10K type strain sequencing project: providing services to taxonomists for standard genome sequencing and annotation.</title>
        <authorList>
            <consortium name="The Broad Institute Genomics Platform"/>
            <consortium name="The Broad Institute Genome Sequencing Center for Infectious Disease"/>
            <person name="Wu L."/>
            <person name="Ma J."/>
        </authorList>
    </citation>
    <scope>NUCLEOTIDE SEQUENCE [LARGE SCALE GENOMIC DNA]</scope>
    <source>
        <strain evidence="11">KCTC 32255</strain>
    </source>
</reference>
<keyword evidence="5 7" id="KW-1133">Transmembrane helix</keyword>
<keyword evidence="3 7" id="KW-1003">Cell membrane</keyword>
<dbReference type="Proteomes" id="UP001596337">
    <property type="component" value="Unassembled WGS sequence"/>
</dbReference>
<feature type="transmembrane region" description="Helical" evidence="7">
    <location>
        <begin position="57"/>
        <end position="77"/>
    </location>
</feature>
<feature type="transmembrane region" description="Helical" evidence="7">
    <location>
        <begin position="176"/>
        <end position="195"/>
    </location>
</feature>
<sequence length="227" mass="23680">MITDFLNWLADLPPVLLLVGAGLLVFGETTLGLGFIAPGETGLFILGTTATSVPKFVLMWVVTTACAVLGYTVGYLLGKYFGPKLRQTKVVQRHGADAWDNAVGFLRRRGAIAVMIAIFLPVMRTLVPAAAGAAGLPYRKFLPAAGVAGTAWCALHIGIGAALGESAKWLEEAIGKGSWVVLILLVAVFGLVLLIKRRKSGALAEAVGAQPSDSAGAKSESETKAPH</sequence>
<keyword evidence="11" id="KW-1185">Reference proteome</keyword>
<keyword evidence="6 7" id="KW-0472">Membrane</keyword>
<protein>
    <submittedName>
        <fullName evidence="10">DedA family protein</fullName>
    </submittedName>
</protein>
<keyword evidence="4 7" id="KW-0812">Transmembrane</keyword>
<evidence type="ECO:0000256" key="7">
    <source>
        <dbReference type="RuleBase" id="RU367016"/>
    </source>
</evidence>
<feature type="region of interest" description="Disordered" evidence="8">
    <location>
        <begin position="203"/>
        <end position="227"/>
    </location>
</feature>
<organism evidence="10 11">
    <name type="scientific">Haloechinothrix salitolerans</name>
    <dbReference type="NCBI Taxonomy" id="926830"/>
    <lineage>
        <taxon>Bacteria</taxon>
        <taxon>Bacillati</taxon>
        <taxon>Actinomycetota</taxon>
        <taxon>Actinomycetes</taxon>
        <taxon>Pseudonocardiales</taxon>
        <taxon>Pseudonocardiaceae</taxon>
        <taxon>Haloechinothrix</taxon>
    </lineage>
</organism>
<dbReference type="Pfam" id="PF09335">
    <property type="entry name" value="VTT_dom"/>
    <property type="match status" value="1"/>
</dbReference>
<feature type="transmembrane region" description="Helical" evidence="7">
    <location>
        <begin position="15"/>
        <end position="36"/>
    </location>
</feature>
<dbReference type="RefSeq" id="WP_345397664.1">
    <property type="nucleotide sequence ID" value="NZ_BAABLA010000027.1"/>
</dbReference>
<feature type="domain" description="VTT" evidence="9">
    <location>
        <begin position="43"/>
        <end position="161"/>
    </location>
</feature>
<evidence type="ECO:0000313" key="10">
    <source>
        <dbReference type="EMBL" id="MFC6869715.1"/>
    </source>
</evidence>
<dbReference type="EMBL" id="JBHSXX010000001">
    <property type="protein sequence ID" value="MFC6869715.1"/>
    <property type="molecule type" value="Genomic_DNA"/>
</dbReference>